<keyword evidence="12" id="KW-1185">Reference proteome</keyword>
<keyword evidence="9" id="KW-0539">Nucleus</keyword>
<evidence type="ECO:0000259" key="11">
    <source>
        <dbReference type="PROSITE" id="PS51843"/>
    </source>
</evidence>
<dbReference type="InterPro" id="IPR013088">
    <property type="entry name" value="Znf_NHR/GATA"/>
</dbReference>
<comment type="similarity">
    <text evidence="1">Belongs to the nuclear hormone receptor family.</text>
</comment>
<keyword evidence="3" id="KW-0863">Zinc-finger</keyword>
<feature type="domain" description="Nuclear receptor" evidence="10">
    <location>
        <begin position="1"/>
        <end position="75"/>
    </location>
</feature>
<dbReference type="PROSITE" id="PS51030">
    <property type="entry name" value="NUCLEAR_REC_DBD_2"/>
    <property type="match status" value="1"/>
</dbReference>
<dbReference type="Gene3D" id="3.30.50.10">
    <property type="entry name" value="Erythroid Transcription Factor GATA-1, subunit A"/>
    <property type="match status" value="1"/>
</dbReference>
<dbReference type="GO" id="GO:0003700">
    <property type="term" value="F:DNA-binding transcription factor activity"/>
    <property type="evidence" value="ECO:0007669"/>
    <property type="project" value="InterPro"/>
</dbReference>
<dbReference type="Pfam" id="PF00104">
    <property type="entry name" value="Hormone_recep"/>
    <property type="match status" value="1"/>
</dbReference>
<accession>A0A915E7D6</accession>
<evidence type="ECO:0000256" key="9">
    <source>
        <dbReference type="ARBA" id="ARBA00023242"/>
    </source>
</evidence>
<keyword evidence="4" id="KW-0862">Zinc</keyword>
<dbReference type="InterPro" id="IPR035500">
    <property type="entry name" value="NHR-like_dom_sf"/>
</dbReference>
<evidence type="ECO:0000313" key="13">
    <source>
        <dbReference type="WBParaSite" id="jg3344"/>
    </source>
</evidence>
<dbReference type="WBParaSite" id="jg3344">
    <property type="protein sequence ID" value="jg3344"/>
    <property type="gene ID" value="jg3344"/>
</dbReference>
<evidence type="ECO:0000256" key="1">
    <source>
        <dbReference type="ARBA" id="ARBA00005993"/>
    </source>
</evidence>
<evidence type="ECO:0000259" key="10">
    <source>
        <dbReference type="PROSITE" id="PS51030"/>
    </source>
</evidence>
<dbReference type="PANTHER" id="PTHR45886">
    <property type="entry name" value="NUCLEAR HORMONE RECEPTOR FAMILY-RELATED-RELATED"/>
    <property type="match status" value="1"/>
</dbReference>
<dbReference type="InterPro" id="IPR001628">
    <property type="entry name" value="Znf_hrmn_rcpt"/>
</dbReference>
<dbReference type="SUPFAM" id="SSF57716">
    <property type="entry name" value="Glucocorticoid receptor-like (DNA-binding domain)"/>
    <property type="match status" value="1"/>
</dbReference>
<evidence type="ECO:0000256" key="7">
    <source>
        <dbReference type="ARBA" id="ARBA00023163"/>
    </source>
</evidence>
<evidence type="ECO:0000256" key="6">
    <source>
        <dbReference type="ARBA" id="ARBA00023125"/>
    </source>
</evidence>
<proteinExistence type="inferred from homology"/>
<evidence type="ECO:0000256" key="2">
    <source>
        <dbReference type="ARBA" id="ARBA00022723"/>
    </source>
</evidence>
<protein>
    <submittedName>
        <fullName evidence="13">NR LBD domain-containing protein</fullName>
    </submittedName>
</protein>
<keyword evidence="5" id="KW-0805">Transcription regulation</keyword>
<sequence length="396" mass="45545">MEYSIFHSIFENIGYVPTFYLTRSCKSSFRRIILSGRRFNCYNENLTSSKHVLRCRACRFDRSILMGMNPLSLKLPEGTDIDAICAELTYRRHLLLKKFQNNELMWTKVRPIAEDTLEGRQLKSLVVIESKVNKVRNTSVCLAAMANNWTIQDLVLSKRNELAYADFHKKPANWPLKIEELLTLTTKTKSFSYISSGILLNVEMAKTLPVFNKLTYQSQECLLRHMPVLCSYLTDAYYSLQQKEETFVYPDGWIPIKIGILDVNKESMKVSAIDLFSCVMDPLKKVGLTVEEYVLLKAIIFSNPAIEDLDPTDRDMLRTESERYSKILLHHLQAKMGNLAGAKKYGDVLSLVSCLSMASLRLREVYTYLHSVWDIKMNSQPSFKHDVELVVLIGAY</sequence>
<keyword evidence="7" id="KW-0804">Transcription</keyword>
<dbReference type="InterPro" id="IPR000536">
    <property type="entry name" value="Nucl_hrmn_rcpt_lig-bd"/>
</dbReference>
<dbReference type="Proteomes" id="UP000887574">
    <property type="component" value="Unplaced"/>
</dbReference>
<dbReference type="Gene3D" id="1.10.565.10">
    <property type="entry name" value="Retinoid X Receptor"/>
    <property type="match status" value="1"/>
</dbReference>
<dbReference type="PANTHER" id="PTHR45886:SF14">
    <property type="entry name" value="NUCLEAR HORMONE RECEPTOR FAMILY-RELATED"/>
    <property type="match status" value="1"/>
</dbReference>
<evidence type="ECO:0000313" key="12">
    <source>
        <dbReference type="Proteomes" id="UP000887574"/>
    </source>
</evidence>
<dbReference type="AlphaFoldDB" id="A0A915E7D6"/>
<keyword evidence="2" id="KW-0479">Metal-binding</keyword>
<name>A0A915E7D6_9BILA</name>
<dbReference type="GO" id="GO:0043565">
    <property type="term" value="F:sequence-specific DNA binding"/>
    <property type="evidence" value="ECO:0007669"/>
    <property type="project" value="InterPro"/>
</dbReference>
<dbReference type="Pfam" id="PF00105">
    <property type="entry name" value="zf-C4"/>
    <property type="match status" value="1"/>
</dbReference>
<organism evidence="12 13">
    <name type="scientific">Ditylenchus dipsaci</name>
    <dbReference type="NCBI Taxonomy" id="166011"/>
    <lineage>
        <taxon>Eukaryota</taxon>
        <taxon>Metazoa</taxon>
        <taxon>Ecdysozoa</taxon>
        <taxon>Nematoda</taxon>
        <taxon>Chromadorea</taxon>
        <taxon>Rhabditida</taxon>
        <taxon>Tylenchina</taxon>
        <taxon>Tylenchomorpha</taxon>
        <taxon>Sphaerularioidea</taxon>
        <taxon>Anguinidae</taxon>
        <taxon>Anguininae</taxon>
        <taxon>Ditylenchus</taxon>
    </lineage>
</organism>
<dbReference type="PROSITE" id="PS51843">
    <property type="entry name" value="NR_LBD"/>
    <property type="match status" value="1"/>
</dbReference>
<keyword evidence="8" id="KW-0675">Receptor</keyword>
<evidence type="ECO:0000256" key="8">
    <source>
        <dbReference type="ARBA" id="ARBA00023170"/>
    </source>
</evidence>
<reference evidence="13" key="1">
    <citation type="submission" date="2022-11" db="UniProtKB">
        <authorList>
            <consortium name="WormBaseParasite"/>
        </authorList>
    </citation>
    <scope>IDENTIFICATION</scope>
</reference>
<evidence type="ECO:0000256" key="3">
    <source>
        <dbReference type="ARBA" id="ARBA00022771"/>
    </source>
</evidence>
<evidence type="ECO:0000256" key="5">
    <source>
        <dbReference type="ARBA" id="ARBA00023015"/>
    </source>
</evidence>
<evidence type="ECO:0000256" key="4">
    <source>
        <dbReference type="ARBA" id="ARBA00022833"/>
    </source>
</evidence>
<dbReference type="GO" id="GO:0008270">
    <property type="term" value="F:zinc ion binding"/>
    <property type="evidence" value="ECO:0007669"/>
    <property type="project" value="UniProtKB-KW"/>
</dbReference>
<dbReference type="SUPFAM" id="SSF48508">
    <property type="entry name" value="Nuclear receptor ligand-binding domain"/>
    <property type="match status" value="1"/>
</dbReference>
<keyword evidence="6" id="KW-0238">DNA-binding</keyword>
<dbReference type="SMART" id="SM00399">
    <property type="entry name" value="ZnF_C4"/>
    <property type="match status" value="1"/>
</dbReference>
<dbReference type="SMART" id="SM00430">
    <property type="entry name" value="HOLI"/>
    <property type="match status" value="1"/>
</dbReference>
<feature type="domain" description="NR LBD" evidence="11">
    <location>
        <begin position="152"/>
        <end position="388"/>
    </location>
</feature>